<feature type="compositionally biased region" description="Pro residues" evidence="1">
    <location>
        <begin position="55"/>
        <end position="67"/>
    </location>
</feature>
<evidence type="ECO:0000256" key="1">
    <source>
        <dbReference type="SAM" id="MobiDB-lite"/>
    </source>
</evidence>
<keyword evidence="2" id="KW-0812">Transmembrane</keyword>
<proteinExistence type="predicted"/>
<protein>
    <submittedName>
        <fullName evidence="4">MJ0042 family finger-like domain-containing protein</fullName>
    </submittedName>
</protein>
<feature type="compositionally biased region" description="Basic and acidic residues" evidence="1">
    <location>
        <begin position="89"/>
        <end position="114"/>
    </location>
</feature>
<feature type="compositionally biased region" description="Acidic residues" evidence="1">
    <location>
        <begin position="202"/>
        <end position="220"/>
    </location>
</feature>
<feature type="compositionally biased region" description="Acidic residues" evidence="1">
    <location>
        <begin position="147"/>
        <end position="161"/>
    </location>
</feature>
<feature type="region of interest" description="Disordered" evidence="1">
    <location>
        <begin position="41"/>
        <end position="409"/>
    </location>
</feature>
<dbReference type="NCBIfam" id="TIGR02098">
    <property type="entry name" value="MJ0042_CXXC"/>
    <property type="match status" value="1"/>
</dbReference>
<gene>
    <name evidence="4" type="ORF">SAMN04488047_101317</name>
</gene>
<dbReference type="Pfam" id="PF13717">
    <property type="entry name" value="Zn_ribbon_4"/>
    <property type="match status" value="1"/>
</dbReference>
<dbReference type="STRING" id="441119.SAMN04488047_101317"/>
<sequence length="480" mass="50997">MRLICPNCAAQYEVDAAMIPEHGRDVQCSSCGHTWFQRRARAEDDWAEADAPGDPLAPAPDALPEPGPALTSEDEEEDDAPAPPPPPRRRMDEAAMAILREEAAREAAARRRELGGALETQGDLGLDADTPPRRRPPSWHALQPPEAEPEDVPEAEAVPEAESERPEPDLSGPTPDAAEAASEAEDESLFDASRAEEAPSPADDELVAGEQDFAPDEEEPVAQGHRGSLAEDQSVAGEDEAPPADAEPIPEEDIAPGDEWSDWWDAGHDREPQVPAAATEEQQSEPDGAEPVTPALAPPPDLPEEHQAPAPAEEALHDRNGKSEVTSPPDIDVEQDAAPGHEEATAHVIPEVAPSRVAASSTARARPASEAAQSSRRELLPDIEEINSSLTASSRHDPAERPEIDEDAGEKRSGFRAGFLSVVTLAAILLLAYGFAPLIVQTVPASEGVMIAYVEAANDVRDGIDGLLREASMALGNLVD</sequence>
<name>A0A1I5KWB6_9RHOB</name>
<feature type="compositionally biased region" description="Low complexity" evidence="1">
    <location>
        <begin position="352"/>
        <end position="374"/>
    </location>
</feature>
<evidence type="ECO:0000259" key="3">
    <source>
        <dbReference type="Pfam" id="PF13717"/>
    </source>
</evidence>
<feature type="domain" description="Zinc finger/thioredoxin putative" evidence="3">
    <location>
        <begin position="1"/>
        <end position="36"/>
    </location>
</feature>
<feature type="compositionally biased region" description="Acidic residues" evidence="1">
    <location>
        <begin position="237"/>
        <end position="262"/>
    </location>
</feature>
<evidence type="ECO:0000256" key="2">
    <source>
        <dbReference type="SAM" id="Phobius"/>
    </source>
</evidence>
<dbReference type="AlphaFoldDB" id="A0A1I5KWB6"/>
<dbReference type="EMBL" id="FOXA01000001">
    <property type="protein sequence ID" value="SFO88741.1"/>
    <property type="molecule type" value="Genomic_DNA"/>
</dbReference>
<dbReference type="RefSeq" id="WP_143096094.1">
    <property type="nucleotide sequence ID" value="NZ_FOXA01000001.1"/>
</dbReference>
<evidence type="ECO:0000313" key="5">
    <source>
        <dbReference type="Proteomes" id="UP000199356"/>
    </source>
</evidence>
<keyword evidence="2" id="KW-0472">Membrane</keyword>
<keyword evidence="2" id="KW-1133">Transmembrane helix</keyword>
<reference evidence="4 5" key="1">
    <citation type="submission" date="2016-10" db="EMBL/GenBank/DDBJ databases">
        <authorList>
            <person name="de Groot N.N."/>
        </authorList>
    </citation>
    <scope>NUCLEOTIDE SEQUENCE [LARGE SCALE GENOMIC DNA]</scope>
    <source>
        <strain evidence="4 5">DSM 19547</strain>
    </source>
</reference>
<evidence type="ECO:0000313" key="4">
    <source>
        <dbReference type="EMBL" id="SFO88741.1"/>
    </source>
</evidence>
<accession>A0A1I5KWB6</accession>
<feature type="transmembrane region" description="Helical" evidence="2">
    <location>
        <begin position="419"/>
        <end position="440"/>
    </location>
</feature>
<organism evidence="4 5">
    <name type="scientific">Tranquillimonas alkanivorans</name>
    <dbReference type="NCBI Taxonomy" id="441119"/>
    <lineage>
        <taxon>Bacteria</taxon>
        <taxon>Pseudomonadati</taxon>
        <taxon>Pseudomonadota</taxon>
        <taxon>Alphaproteobacteria</taxon>
        <taxon>Rhodobacterales</taxon>
        <taxon>Roseobacteraceae</taxon>
        <taxon>Tranquillimonas</taxon>
    </lineage>
</organism>
<dbReference type="InterPro" id="IPR011723">
    <property type="entry name" value="Znf/thioredoxin_put"/>
</dbReference>
<dbReference type="Proteomes" id="UP000199356">
    <property type="component" value="Unassembled WGS sequence"/>
</dbReference>
<dbReference type="OrthoDB" id="7159357at2"/>
<keyword evidence="5" id="KW-1185">Reference proteome</keyword>